<dbReference type="PROSITE" id="PS00409">
    <property type="entry name" value="PROKAR_NTER_METHYL"/>
    <property type="match status" value="1"/>
</dbReference>
<proteinExistence type="predicted"/>
<sequence length="201" mass="21915">MKNSDQKGFTLLELMVAVGLFTVAIFMIMVILFAITNAQRKVVNIQNSQDNLRFAFEAMIKEIRTGREFHCGATGVLSLPQNCTFASSGDTSFTFLNSAGQRVTYRLYYNNNADAYQLVKSSNGTLPCDGDTGDVIDCQRITATQVNVSRLRFYVDGTAGGDDKQSIATIVLEGDVPDAKVGTTKISLQATVSKRGFVDQP</sequence>
<organism evidence="2 3">
    <name type="scientific">Candidatus Giovannonibacteria bacterium RIFCSPLOWO2_01_FULL_46_13</name>
    <dbReference type="NCBI Taxonomy" id="1798352"/>
    <lineage>
        <taxon>Bacteria</taxon>
        <taxon>Candidatus Giovannoniibacteriota</taxon>
    </lineage>
</organism>
<evidence type="ECO:0008006" key="4">
    <source>
        <dbReference type="Google" id="ProtNLM"/>
    </source>
</evidence>
<accession>A0A1F5X5M2</accession>
<evidence type="ECO:0000256" key="1">
    <source>
        <dbReference type="SAM" id="Phobius"/>
    </source>
</evidence>
<dbReference type="AlphaFoldDB" id="A0A1F5X5M2"/>
<dbReference type="EMBL" id="MFIE01000005">
    <property type="protein sequence ID" value="OGF83183.1"/>
    <property type="molecule type" value="Genomic_DNA"/>
</dbReference>
<reference evidence="2 3" key="1">
    <citation type="journal article" date="2016" name="Nat. Commun.">
        <title>Thousands of microbial genomes shed light on interconnected biogeochemical processes in an aquifer system.</title>
        <authorList>
            <person name="Anantharaman K."/>
            <person name="Brown C.T."/>
            <person name="Hug L.A."/>
            <person name="Sharon I."/>
            <person name="Castelle C.J."/>
            <person name="Probst A.J."/>
            <person name="Thomas B.C."/>
            <person name="Singh A."/>
            <person name="Wilkins M.J."/>
            <person name="Karaoz U."/>
            <person name="Brodie E.L."/>
            <person name="Williams K.H."/>
            <person name="Hubbard S.S."/>
            <person name="Banfield J.F."/>
        </authorList>
    </citation>
    <scope>NUCLEOTIDE SEQUENCE [LARGE SCALE GENOMIC DNA]</scope>
</reference>
<dbReference type="NCBIfam" id="TIGR02532">
    <property type="entry name" value="IV_pilin_GFxxxE"/>
    <property type="match status" value="1"/>
</dbReference>
<evidence type="ECO:0000313" key="3">
    <source>
        <dbReference type="Proteomes" id="UP000178684"/>
    </source>
</evidence>
<dbReference type="InterPro" id="IPR012902">
    <property type="entry name" value="N_methyl_site"/>
</dbReference>
<dbReference type="Proteomes" id="UP000178684">
    <property type="component" value="Unassembled WGS sequence"/>
</dbReference>
<protein>
    <recommendedName>
        <fullName evidence="4">Prepilin-type N-terminal cleavage/methylation domain-containing protein</fullName>
    </recommendedName>
</protein>
<keyword evidence="1" id="KW-0472">Membrane</keyword>
<feature type="transmembrane region" description="Helical" evidence="1">
    <location>
        <begin position="12"/>
        <end position="35"/>
    </location>
</feature>
<keyword evidence="1" id="KW-0812">Transmembrane</keyword>
<name>A0A1F5X5M2_9BACT</name>
<evidence type="ECO:0000313" key="2">
    <source>
        <dbReference type="EMBL" id="OGF83183.1"/>
    </source>
</evidence>
<comment type="caution">
    <text evidence="2">The sequence shown here is derived from an EMBL/GenBank/DDBJ whole genome shotgun (WGS) entry which is preliminary data.</text>
</comment>
<keyword evidence="1" id="KW-1133">Transmembrane helix</keyword>
<dbReference type="Pfam" id="PF07963">
    <property type="entry name" value="N_methyl"/>
    <property type="match status" value="1"/>
</dbReference>
<gene>
    <name evidence="2" type="ORF">A3B18_00530</name>
</gene>